<dbReference type="InterPro" id="IPR045279">
    <property type="entry name" value="ARR-like"/>
</dbReference>
<dbReference type="GO" id="GO:0000160">
    <property type="term" value="P:phosphorelay signal transduction system"/>
    <property type="evidence" value="ECO:0007669"/>
    <property type="project" value="UniProtKB-KW"/>
</dbReference>
<dbReference type="EMBL" id="CM010722">
    <property type="protein sequence ID" value="RZC72773.1"/>
    <property type="molecule type" value="Genomic_DNA"/>
</dbReference>
<evidence type="ECO:0000256" key="5">
    <source>
        <dbReference type="ARBA" id="ARBA00023159"/>
    </source>
</evidence>
<dbReference type="PANTHER" id="PTHR43874">
    <property type="entry name" value="TWO-COMPONENT RESPONSE REGULATOR"/>
    <property type="match status" value="1"/>
</dbReference>
<keyword evidence="7" id="KW-0539">Nucleus</keyword>
<feature type="modified residue" description="4-aspartylphosphate" evidence="8">
    <location>
        <position position="102"/>
    </location>
</feature>
<feature type="compositionally biased region" description="Basic and acidic residues" evidence="9">
    <location>
        <begin position="222"/>
        <end position="232"/>
    </location>
</feature>
<dbReference type="InterPro" id="IPR001789">
    <property type="entry name" value="Sig_transdc_resp-reg_receiver"/>
</dbReference>
<evidence type="ECO:0000313" key="12">
    <source>
        <dbReference type="EMBL" id="RZC72773.1"/>
    </source>
</evidence>
<evidence type="ECO:0000256" key="1">
    <source>
        <dbReference type="ARBA" id="ARBA00004123"/>
    </source>
</evidence>
<evidence type="ECO:0000256" key="8">
    <source>
        <dbReference type="PROSITE-ProRule" id="PRU00169"/>
    </source>
</evidence>
<evidence type="ECO:0000313" key="13">
    <source>
        <dbReference type="Proteomes" id="UP000316621"/>
    </source>
</evidence>
<dbReference type="Gene3D" id="1.10.10.60">
    <property type="entry name" value="Homeodomain-like"/>
    <property type="match status" value="1"/>
</dbReference>
<dbReference type="GO" id="GO:0005634">
    <property type="term" value="C:nucleus"/>
    <property type="evidence" value="ECO:0007669"/>
    <property type="project" value="UniProtKB-SubCell"/>
</dbReference>
<dbReference type="CDD" id="cd17584">
    <property type="entry name" value="REC_typeB_ARR-like"/>
    <property type="match status" value="1"/>
</dbReference>
<gene>
    <name evidence="12" type="ORF">C5167_048251</name>
</gene>
<evidence type="ECO:0000256" key="7">
    <source>
        <dbReference type="ARBA" id="ARBA00023242"/>
    </source>
</evidence>
<evidence type="ECO:0000256" key="4">
    <source>
        <dbReference type="ARBA" id="ARBA00023015"/>
    </source>
</evidence>
<dbReference type="PROSITE" id="PS51294">
    <property type="entry name" value="HTH_MYB"/>
    <property type="match status" value="1"/>
</dbReference>
<feature type="compositionally biased region" description="Basic and acidic residues" evidence="9">
    <location>
        <begin position="180"/>
        <end position="193"/>
    </location>
</feature>
<dbReference type="Gramene" id="RZC72773">
    <property type="protein sequence ID" value="RZC72773"/>
    <property type="gene ID" value="C5167_048251"/>
</dbReference>
<sequence length="749" mass="82973">MDAIDFSCDSDFDDLEDLDVIRKRLSLSLNSAHSSPNTSDHIEDDAPAGLRVMVVDDNTACLFITSIMLQKFNYEVTGVRGGREALKLLKEKPRHFDLVISDLHMPEMNGIQLLRRIKRKYATVPVLLMSGDIKAEMVTRALENGAGYYLYKPVTCSDFEKLWQHVIKIKVDPKGYEKDMESFCQDSPREKQKTTSRVPVSSSSDYNEGNSRAEVSRKRKEPSREHPGDGKRTRARSAAPKKRRVIWTADLHNHFLDAIEKLGVDKGVPKRILEYMRIPGLTRENVASHLQKYRIFVKKLIENNRYIEPSTVKSLASRAFHSNFATDEPAPMNLPQNFSQRTPKYSFGSFQSGSGDGNFKGLNTQTHTSHLSASMVAAGFQLGQSSITPMNNNNKGLMASTQQPRPTTSVAAGNASSFNQQNIVDIANGNQNTTTIRPSRSILNMSMGGGRSGRGTMQLVHQQNLMRWRNNGQSAGLLNTSTGPIYERGNFQRQNNNAYVANMGTTSTIGSSFVGNSAQPSTLNSTNFTGIQIINDNTNSRGTLHIGPMVSTPSNDNNIDNMDYSFTNMPTSSVMEVPGLVHKSPAMQSAYSVIEEPNSNPDYLNTEPSSVAAVEVSNPIPQPPSMNTNGFTVPQDKASFGGGIIPNANHQSISPQEETQVPTVPVTPAPLVQEAQQPEQAGKDEEDPFEGLYDLLRNDSSLGSSLPPLMENEDFAHYFQDFEQSNIDQAWGNIWWEGFSQPRLRYKCV</sequence>
<dbReference type="Pfam" id="PF00072">
    <property type="entry name" value="Response_reg"/>
    <property type="match status" value="1"/>
</dbReference>
<reference evidence="12 13" key="1">
    <citation type="journal article" date="2018" name="Science">
        <title>The opium poppy genome and morphinan production.</title>
        <authorList>
            <person name="Guo L."/>
            <person name="Winzer T."/>
            <person name="Yang X."/>
            <person name="Li Y."/>
            <person name="Ning Z."/>
            <person name="He Z."/>
            <person name="Teodor R."/>
            <person name="Lu Y."/>
            <person name="Bowser T.A."/>
            <person name="Graham I.A."/>
            <person name="Ye K."/>
        </authorList>
    </citation>
    <scope>NUCLEOTIDE SEQUENCE [LARGE SCALE GENOMIC DNA]</scope>
    <source>
        <strain evidence="13">cv. HN1</strain>
        <tissue evidence="12">Leaves</tissue>
    </source>
</reference>
<evidence type="ECO:0000259" key="10">
    <source>
        <dbReference type="PROSITE" id="PS50110"/>
    </source>
</evidence>
<dbReference type="SUPFAM" id="SSF46689">
    <property type="entry name" value="Homeodomain-like"/>
    <property type="match status" value="1"/>
</dbReference>
<keyword evidence="6" id="KW-0804">Transcription</keyword>
<feature type="domain" description="HTH myb-type" evidence="11">
    <location>
        <begin position="239"/>
        <end position="298"/>
    </location>
</feature>
<evidence type="ECO:0000256" key="6">
    <source>
        <dbReference type="ARBA" id="ARBA00023163"/>
    </source>
</evidence>
<feature type="compositionally biased region" description="Polar residues" evidence="9">
    <location>
        <begin position="195"/>
        <end position="210"/>
    </location>
</feature>
<comment type="subcellular location">
    <subcellularLocation>
        <location evidence="1">Nucleus</location>
    </subcellularLocation>
</comment>
<dbReference type="InterPro" id="IPR006447">
    <property type="entry name" value="Myb_dom_plants"/>
</dbReference>
<dbReference type="InterPro" id="IPR017930">
    <property type="entry name" value="Myb_dom"/>
</dbReference>
<evidence type="ECO:0008006" key="14">
    <source>
        <dbReference type="Google" id="ProtNLM"/>
    </source>
</evidence>
<dbReference type="FunFam" id="1.10.10.60:FF:000007">
    <property type="entry name" value="Two-component response regulator"/>
    <property type="match status" value="1"/>
</dbReference>
<evidence type="ECO:0000256" key="9">
    <source>
        <dbReference type="SAM" id="MobiDB-lite"/>
    </source>
</evidence>
<accession>A0A4Y7KHG0</accession>
<proteinExistence type="predicted"/>
<dbReference type="Proteomes" id="UP000316621">
    <property type="component" value="Chromosome 8"/>
</dbReference>
<organism evidence="12 13">
    <name type="scientific">Papaver somniferum</name>
    <name type="common">Opium poppy</name>
    <dbReference type="NCBI Taxonomy" id="3469"/>
    <lineage>
        <taxon>Eukaryota</taxon>
        <taxon>Viridiplantae</taxon>
        <taxon>Streptophyta</taxon>
        <taxon>Embryophyta</taxon>
        <taxon>Tracheophyta</taxon>
        <taxon>Spermatophyta</taxon>
        <taxon>Magnoliopsida</taxon>
        <taxon>Ranunculales</taxon>
        <taxon>Papaveraceae</taxon>
        <taxon>Papaveroideae</taxon>
        <taxon>Papaver</taxon>
    </lineage>
</organism>
<dbReference type="SUPFAM" id="SSF52172">
    <property type="entry name" value="CheY-like"/>
    <property type="match status" value="1"/>
</dbReference>
<evidence type="ECO:0000256" key="3">
    <source>
        <dbReference type="ARBA" id="ARBA00023012"/>
    </source>
</evidence>
<name>A0A4Y7KHG0_PAPSO</name>
<dbReference type="PANTHER" id="PTHR43874:SF19">
    <property type="entry name" value="RESPONSE REGULATOR 23-RELATED"/>
    <property type="match status" value="1"/>
</dbReference>
<dbReference type="GO" id="GO:0009736">
    <property type="term" value="P:cytokinin-activated signaling pathway"/>
    <property type="evidence" value="ECO:0007669"/>
    <property type="project" value="InterPro"/>
</dbReference>
<protein>
    <recommendedName>
        <fullName evidence="14">Two-component response regulator</fullName>
    </recommendedName>
</protein>
<dbReference type="InterPro" id="IPR011006">
    <property type="entry name" value="CheY-like_superfamily"/>
</dbReference>
<keyword evidence="13" id="KW-1185">Reference proteome</keyword>
<feature type="region of interest" description="Disordered" evidence="9">
    <location>
        <begin position="180"/>
        <end position="242"/>
    </location>
</feature>
<keyword evidence="5" id="KW-0010">Activator</keyword>
<evidence type="ECO:0000259" key="11">
    <source>
        <dbReference type="PROSITE" id="PS51294"/>
    </source>
</evidence>
<dbReference type="GO" id="GO:0003677">
    <property type="term" value="F:DNA binding"/>
    <property type="evidence" value="ECO:0007669"/>
    <property type="project" value="InterPro"/>
</dbReference>
<keyword evidence="2 8" id="KW-0597">Phosphoprotein</keyword>
<dbReference type="InterPro" id="IPR001005">
    <property type="entry name" value="SANT/Myb"/>
</dbReference>
<dbReference type="Pfam" id="PF00249">
    <property type="entry name" value="Myb_DNA-binding"/>
    <property type="match status" value="1"/>
</dbReference>
<dbReference type="PROSITE" id="PS50110">
    <property type="entry name" value="RESPONSE_REGULATORY"/>
    <property type="match status" value="1"/>
</dbReference>
<dbReference type="NCBIfam" id="TIGR01557">
    <property type="entry name" value="myb_SHAQKYF"/>
    <property type="match status" value="1"/>
</dbReference>
<dbReference type="Gene3D" id="3.40.50.2300">
    <property type="match status" value="1"/>
</dbReference>
<evidence type="ECO:0000256" key="2">
    <source>
        <dbReference type="ARBA" id="ARBA00022553"/>
    </source>
</evidence>
<dbReference type="InterPro" id="IPR009057">
    <property type="entry name" value="Homeodomain-like_sf"/>
</dbReference>
<keyword evidence="3" id="KW-0902">Two-component regulatory system</keyword>
<feature type="compositionally biased region" description="Basic residues" evidence="9">
    <location>
        <begin position="233"/>
        <end position="242"/>
    </location>
</feature>
<dbReference type="SMART" id="SM00448">
    <property type="entry name" value="REC"/>
    <property type="match status" value="1"/>
</dbReference>
<feature type="domain" description="Response regulatory" evidence="10">
    <location>
        <begin position="51"/>
        <end position="167"/>
    </location>
</feature>
<keyword evidence="4" id="KW-0805">Transcription regulation</keyword>
<dbReference type="AlphaFoldDB" id="A0A4Y7KHG0"/>